<evidence type="ECO:0000259" key="4">
    <source>
        <dbReference type="PROSITE" id="PS50949"/>
    </source>
</evidence>
<proteinExistence type="predicted"/>
<keyword evidence="3" id="KW-0804">Transcription</keyword>
<dbReference type="SUPFAM" id="SSF46785">
    <property type="entry name" value="Winged helix' DNA-binding domain"/>
    <property type="match status" value="1"/>
</dbReference>
<dbReference type="InterPro" id="IPR036388">
    <property type="entry name" value="WH-like_DNA-bd_sf"/>
</dbReference>
<dbReference type="PANTHER" id="PTHR38445">
    <property type="entry name" value="HTH-TYPE TRANSCRIPTIONAL REPRESSOR YTRA"/>
    <property type="match status" value="1"/>
</dbReference>
<evidence type="ECO:0000256" key="1">
    <source>
        <dbReference type="ARBA" id="ARBA00023015"/>
    </source>
</evidence>
<dbReference type="eggNOG" id="COG1725">
    <property type="taxonomic scope" value="Bacteria"/>
</dbReference>
<keyword evidence="2" id="KW-0238">DNA-binding</keyword>
<dbReference type="InterPro" id="IPR036390">
    <property type="entry name" value="WH_DNA-bd_sf"/>
</dbReference>
<reference evidence="6" key="1">
    <citation type="submission" date="2009-10" db="EMBL/GenBank/DDBJ databases">
        <title>The complete chromosome of Gordonia bronchialis DSM 43247.</title>
        <authorList>
            <consortium name="US DOE Joint Genome Institute (JGI-PGF)"/>
            <person name="Lucas S."/>
            <person name="Copeland A."/>
            <person name="Lapidus A."/>
            <person name="Glavina del Rio T."/>
            <person name="Dalin E."/>
            <person name="Tice H."/>
            <person name="Bruce D."/>
            <person name="Goodwin L."/>
            <person name="Pitluck S."/>
            <person name="Kyrpides N."/>
            <person name="Mavromatis K."/>
            <person name="Ivanova N."/>
            <person name="Ovchinnikova G."/>
            <person name="Saunders E."/>
            <person name="Brettin T."/>
            <person name="Detter J.C."/>
            <person name="Han C."/>
            <person name="Larimer F."/>
            <person name="Land M."/>
            <person name="Hauser L."/>
            <person name="Markowitz V."/>
            <person name="Cheng J.-F."/>
            <person name="Hugenholtz P."/>
            <person name="Woyke T."/>
            <person name="Wu D."/>
            <person name="Jando M."/>
            <person name="Schneider S."/>
            <person name="Goeker M."/>
            <person name="Klenk H.-P."/>
            <person name="Eisen J.A."/>
        </authorList>
    </citation>
    <scope>NUCLEOTIDE SEQUENCE [LARGE SCALE GENOMIC DNA]</scope>
    <source>
        <strain evidence="6">ATCC 25592 / DSM 43247 / BCRC 13721 / JCM 3198 / KCTC 3076 / NBRC 16047 / NCTC 10667</strain>
    </source>
</reference>
<evidence type="ECO:0000313" key="5">
    <source>
        <dbReference type="EMBL" id="ACY22428.1"/>
    </source>
</evidence>
<dbReference type="Gene3D" id="1.10.10.10">
    <property type="entry name" value="Winged helix-like DNA-binding domain superfamily/Winged helix DNA-binding domain"/>
    <property type="match status" value="1"/>
</dbReference>
<dbReference type="PROSITE" id="PS50949">
    <property type="entry name" value="HTH_GNTR"/>
    <property type="match status" value="1"/>
</dbReference>
<dbReference type="Pfam" id="PF00392">
    <property type="entry name" value="GntR"/>
    <property type="match status" value="1"/>
</dbReference>
<protein>
    <submittedName>
        <fullName evidence="5">Regulatory protein GntR HTH</fullName>
    </submittedName>
</protein>
<dbReference type="InterPro" id="IPR000524">
    <property type="entry name" value="Tscrpt_reg_HTH_GntR"/>
</dbReference>
<evidence type="ECO:0000256" key="2">
    <source>
        <dbReference type="ARBA" id="ARBA00023125"/>
    </source>
</evidence>
<feature type="domain" description="HTH gntR-type" evidence="4">
    <location>
        <begin position="11"/>
        <end position="79"/>
    </location>
</feature>
<dbReference type="AlphaFoldDB" id="D0LC41"/>
<accession>D0LC41</accession>
<keyword evidence="6" id="KW-1185">Reference proteome</keyword>
<dbReference type="HOGENOM" id="CLU_017584_10_1_11"/>
<organism evidence="5 6">
    <name type="scientific">Gordonia bronchialis (strain ATCC 25592 / DSM 43247 / BCRC 13721 / JCM 3198 / KCTC 3076 / NBRC 16047 / NCTC 10667)</name>
    <name type="common">Rhodococcus bronchialis</name>
    <dbReference type="NCBI Taxonomy" id="526226"/>
    <lineage>
        <taxon>Bacteria</taxon>
        <taxon>Bacillati</taxon>
        <taxon>Actinomycetota</taxon>
        <taxon>Actinomycetes</taxon>
        <taxon>Mycobacteriales</taxon>
        <taxon>Gordoniaceae</taxon>
        <taxon>Gordonia</taxon>
    </lineage>
</organism>
<dbReference type="CDD" id="cd07377">
    <property type="entry name" value="WHTH_GntR"/>
    <property type="match status" value="1"/>
</dbReference>
<dbReference type="KEGG" id="gbr:Gbro_3223"/>
<dbReference type="GO" id="GO:0003677">
    <property type="term" value="F:DNA binding"/>
    <property type="evidence" value="ECO:0007669"/>
    <property type="project" value="UniProtKB-KW"/>
</dbReference>
<evidence type="ECO:0000313" key="6">
    <source>
        <dbReference type="Proteomes" id="UP000001219"/>
    </source>
</evidence>
<dbReference type="PANTHER" id="PTHR38445:SF7">
    <property type="entry name" value="GNTR-FAMILY TRANSCRIPTIONAL REGULATOR"/>
    <property type="match status" value="1"/>
</dbReference>
<sequence>MLIRIDPSDRTPIFEQIAAAVRGVIMRGEVEPGDRLPAARDLAVSLDVNVHTVLRAYQQLRDDGIVELRRGRGAVVSPRADSRAELDDAIDRVVETAKRLGMTAADLSAEIMRRY</sequence>
<dbReference type="SMART" id="SM00345">
    <property type="entry name" value="HTH_GNTR"/>
    <property type="match status" value="1"/>
</dbReference>
<dbReference type="EMBL" id="CP001802">
    <property type="protein sequence ID" value="ACY22428.1"/>
    <property type="molecule type" value="Genomic_DNA"/>
</dbReference>
<name>D0LC41_GORB4</name>
<dbReference type="GO" id="GO:0003700">
    <property type="term" value="F:DNA-binding transcription factor activity"/>
    <property type="evidence" value="ECO:0007669"/>
    <property type="project" value="InterPro"/>
</dbReference>
<dbReference type="OrthoDB" id="3192286at2"/>
<dbReference type="Proteomes" id="UP000001219">
    <property type="component" value="Chromosome"/>
</dbReference>
<dbReference type="RefSeq" id="WP_012834944.1">
    <property type="nucleotide sequence ID" value="NC_013441.1"/>
</dbReference>
<gene>
    <name evidence="5" type="ordered locus">Gbro_3223</name>
</gene>
<keyword evidence="1" id="KW-0805">Transcription regulation</keyword>
<evidence type="ECO:0000256" key="3">
    <source>
        <dbReference type="ARBA" id="ARBA00023163"/>
    </source>
</evidence>
<dbReference type="STRING" id="526226.Gbro_3223"/>
<reference evidence="5 6" key="2">
    <citation type="journal article" date="2010" name="Stand. Genomic Sci.">
        <title>Complete genome sequence of Gordonia bronchialis type strain (3410).</title>
        <authorList>
            <person name="Ivanova N."/>
            <person name="Sikorski J."/>
            <person name="Jando M."/>
            <person name="Lapidus A."/>
            <person name="Nolan M."/>
            <person name="Lucas S."/>
            <person name="Del Rio T.G."/>
            <person name="Tice H."/>
            <person name="Copeland A."/>
            <person name="Cheng J.F."/>
            <person name="Chen F."/>
            <person name="Bruce D."/>
            <person name="Goodwin L."/>
            <person name="Pitluck S."/>
            <person name="Mavromatis K."/>
            <person name="Ovchinnikova G."/>
            <person name="Pati A."/>
            <person name="Chen A."/>
            <person name="Palaniappan K."/>
            <person name="Land M."/>
            <person name="Hauser L."/>
            <person name="Chang Y.J."/>
            <person name="Jeffries C.D."/>
            <person name="Chain P."/>
            <person name="Saunders E."/>
            <person name="Han C."/>
            <person name="Detter J.C."/>
            <person name="Brettin T."/>
            <person name="Rohde M."/>
            <person name="Goker M."/>
            <person name="Bristow J."/>
            <person name="Eisen J.A."/>
            <person name="Markowitz V."/>
            <person name="Hugenholtz P."/>
            <person name="Klenk H.P."/>
            <person name="Kyrpides N.C."/>
        </authorList>
    </citation>
    <scope>NUCLEOTIDE SEQUENCE [LARGE SCALE GENOMIC DNA]</scope>
    <source>
        <strain evidence="6">ATCC 25592 / DSM 43247 / BCRC 13721 / JCM 3198 / KCTC 3076 / NBRC 16047 / NCTC 10667</strain>
    </source>
</reference>